<dbReference type="AlphaFoldDB" id="A0A486XL77"/>
<dbReference type="EMBL" id="CAAJGR010000072">
    <property type="protein sequence ID" value="VHO02461.1"/>
    <property type="molecule type" value="Genomic_DNA"/>
</dbReference>
<sequence length="156" mass="16610">MNKLMRQYSAPAVVPARVITIAVDTVYLYSQNSGPYAGTGIYMMDNNVAGGSQGEGGLELSTQLTAGFGVAFNAVAIDLLGSQGDHIEIVGFEVSNGTNIFGNFGYPTKQPDSSPYQWLGTAMLQGNCTYQIKIGVSVGGAPTKYFWWDPFLTCTA</sequence>
<evidence type="ECO:0000313" key="1">
    <source>
        <dbReference type="EMBL" id="VHO02461.1"/>
    </source>
</evidence>
<organism evidence="1">
    <name type="scientific">Rheinheimera sp. BAL341</name>
    <dbReference type="NCBI Taxonomy" id="1708203"/>
    <lineage>
        <taxon>Bacteria</taxon>
        <taxon>Pseudomonadati</taxon>
        <taxon>Pseudomonadota</taxon>
        <taxon>Gammaproteobacteria</taxon>
        <taxon>Chromatiales</taxon>
        <taxon>Chromatiaceae</taxon>
        <taxon>Rheinheimera</taxon>
    </lineage>
</organism>
<name>A0A486XL77_9GAMM</name>
<accession>A0A486XL77</accession>
<proteinExistence type="predicted"/>
<protein>
    <submittedName>
        <fullName evidence="1">Uncharacterized protein</fullName>
    </submittedName>
</protein>
<gene>
    <name evidence="1" type="ORF">BAL341_802</name>
</gene>
<reference evidence="1" key="1">
    <citation type="submission" date="2019-04" db="EMBL/GenBank/DDBJ databases">
        <authorList>
            <person name="Brambilla D."/>
        </authorList>
    </citation>
    <scope>NUCLEOTIDE SEQUENCE</scope>
    <source>
        <strain evidence="1">BAL1</strain>
    </source>
</reference>